<keyword evidence="1" id="KW-0547">Nucleotide-binding</keyword>
<dbReference type="GO" id="GO:0007015">
    <property type="term" value="P:actin filament organization"/>
    <property type="evidence" value="ECO:0007669"/>
    <property type="project" value="TreeGrafter"/>
</dbReference>
<keyword evidence="4" id="KW-0518">Myosin</keyword>
<sequence>PSQLEHLCINLCAETMQHFYNTHIFKSSVESCRDEGIRCDVEVDYVDNVPCIDLISSLRTGLLSMLDVECSMRGNPETYIQKVQLQHKKNSRLLETDPSDARAFGIQHFAGRVVYDAATFLGEGSDWVGLGRFWGVGLG</sequence>
<dbReference type="InterPro" id="IPR001609">
    <property type="entry name" value="Myosin_head_motor_dom-like"/>
</dbReference>
<keyword evidence="4" id="KW-0505">Motor protein</keyword>
<evidence type="ECO:0000256" key="3">
    <source>
        <dbReference type="ARBA" id="ARBA00023203"/>
    </source>
</evidence>
<dbReference type="Pfam" id="PF00063">
    <property type="entry name" value="Myosin_head"/>
    <property type="match status" value="1"/>
</dbReference>
<comment type="similarity">
    <text evidence="4">Belongs to the TRAFAC class myosin-kinesin ATPase superfamily. Myosin family.</text>
</comment>
<dbReference type="GO" id="GO:0016459">
    <property type="term" value="C:myosin complex"/>
    <property type="evidence" value="ECO:0007669"/>
    <property type="project" value="UniProtKB-KW"/>
</dbReference>
<reference evidence="6" key="1">
    <citation type="submission" date="2020-11" db="EMBL/GenBank/DDBJ databases">
        <authorList>
            <person name="Tran Van P."/>
        </authorList>
    </citation>
    <scope>NUCLEOTIDE SEQUENCE</scope>
</reference>
<protein>
    <recommendedName>
        <fullName evidence="5">Myosin motor domain-containing protein</fullName>
    </recommendedName>
</protein>
<dbReference type="OrthoDB" id="370884at2759"/>
<dbReference type="GO" id="GO:0016020">
    <property type="term" value="C:membrane"/>
    <property type="evidence" value="ECO:0007669"/>
    <property type="project" value="TreeGrafter"/>
</dbReference>
<feature type="non-terminal residue" evidence="6">
    <location>
        <position position="139"/>
    </location>
</feature>
<gene>
    <name evidence="6" type="ORF">DSTB1V02_LOCUS15286</name>
</gene>
<evidence type="ECO:0000259" key="5">
    <source>
        <dbReference type="PROSITE" id="PS51456"/>
    </source>
</evidence>
<dbReference type="SUPFAM" id="SSF52540">
    <property type="entry name" value="P-loop containing nucleoside triphosphate hydrolases"/>
    <property type="match status" value="1"/>
</dbReference>
<feature type="non-terminal residue" evidence="6">
    <location>
        <position position="1"/>
    </location>
</feature>
<dbReference type="GO" id="GO:0003774">
    <property type="term" value="F:cytoskeletal motor activity"/>
    <property type="evidence" value="ECO:0007669"/>
    <property type="project" value="InterPro"/>
</dbReference>
<dbReference type="GO" id="GO:0005737">
    <property type="term" value="C:cytoplasm"/>
    <property type="evidence" value="ECO:0007669"/>
    <property type="project" value="TreeGrafter"/>
</dbReference>
<dbReference type="PROSITE" id="PS51456">
    <property type="entry name" value="MYOSIN_MOTOR"/>
    <property type="match status" value="1"/>
</dbReference>
<keyword evidence="7" id="KW-1185">Reference proteome</keyword>
<evidence type="ECO:0000256" key="2">
    <source>
        <dbReference type="ARBA" id="ARBA00022840"/>
    </source>
</evidence>
<dbReference type="EMBL" id="LR932258">
    <property type="protein sequence ID" value="CAD7255541.1"/>
    <property type="molecule type" value="Genomic_DNA"/>
</dbReference>
<dbReference type="EMBL" id="CAJPEV010032740">
    <property type="protein sequence ID" value="CAG0909346.1"/>
    <property type="molecule type" value="Genomic_DNA"/>
</dbReference>
<evidence type="ECO:0000313" key="6">
    <source>
        <dbReference type="EMBL" id="CAD7255541.1"/>
    </source>
</evidence>
<keyword evidence="3 4" id="KW-0009">Actin-binding</keyword>
<keyword evidence="2" id="KW-0067">ATP-binding</keyword>
<accession>A0A7R9AKW4</accession>
<name>A0A7R9AKW4_9CRUS</name>
<proteinExistence type="inferred from homology"/>
<dbReference type="Proteomes" id="UP000677054">
    <property type="component" value="Unassembled WGS sequence"/>
</dbReference>
<dbReference type="GO" id="GO:0051015">
    <property type="term" value="F:actin filament binding"/>
    <property type="evidence" value="ECO:0007669"/>
    <property type="project" value="TreeGrafter"/>
</dbReference>
<organism evidence="6">
    <name type="scientific">Darwinula stevensoni</name>
    <dbReference type="NCBI Taxonomy" id="69355"/>
    <lineage>
        <taxon>Eukaryota</taxon>
        <taxon>Metazoa</taxon>
        <taxon>Ecdysozoa</taxon>
        <taxon>Arthropoda</taxon>
        <taxon>Crustacea</taxon>
        <taxon>Oligostraca</taxon>
        <taxon>Ostracoda</taxon>
        <taxon>Podocopa</taxon>
        <taxon>Podocopida</taxon>
        <taxon>Darwinulocopina</taxon>
        <taxon>Darwinuloidea</taxon>
        <taxon>Darwinulidae</taxon>
        <taxon>Darwinula</taxon>
    </lineage>
</organism>
<evidence type="ECO:0000313" key="7">
    <source>
        <dbReference type="Proteomes" id="UP000677054"/>
    </source>
</evidence>
<dbReference type="AlphaFoldDB" id="A0A7R9AKW4"/>
<dbReference type="InterPro" id="IPR027417">
    <property type="entry name" value="P-loop_NTPase"/>
</dbReference>
<dbReference type="Gene3D" id="1.20.58.530">
    <property type="match status" value="1"/>
</dbReference>
<comment type="caution">
    <text evidence="4">Lacks conserved residue(s) required for the propagation of feature annotation.</text>
</comment>
<dbReference type="PANTHER" id="PTHR13140">
    <property type="entry name" value="MYOSIN"/>
    <property type="match status" value="1"/>
</dbReference>
<evidence type="ECO:0000256" key="4">
    <source>
        <dbReference type="PROSITE-ProRule" id="PRU00782"/>
    </source>
</evidence>
<dbReference type="PANTHER" id="PTHR13140:SF498">
    <property type="entry name" value="DACHS, ISOFORM E"/>
    <property type="match status" value="1"/>
</dbReference>
<evidence type="ECO:0000256" key="1">
    <source>
        <dbReference type="ARBA" id="ARBA00022741"/>
    </source>
</evidence>
<feature type="domain" description="Myosin motor" evidence="5">
    <location>
        <begin position="1"/>
        <end position="139"/>
    </location>
</feature>
<dbReference type="GO" id="GO:0005524">
    <property type="term" value="F:ATP binding"/>
    <property type="evidence" value="ECO:0007669"/>
    <property type="project" value="UniProtKB-KW"/>
</dbReference>